<dbReference type="OrthoDB" id="338057at2"/>
<evidence type="ECO:0000313" key="1">
    <source>
        <dbReference type="EMBL" id="TGK03022.1"/>
    </source>
</evidence>
<dbReference type="AlphaFoldDB" id="A0A5F1ZVA3"/>
<evidence type="ECO:0000313" key="3">
    <source>
        <dbReference type="Proteomes" id="UP000297273"/>
    </source>
</evidence>
<reference evidence="1 4" key="2">
    <citation type="journal article" date="2019" name="PLoS Negl. Trop. Dis.">
        <title>Revisiting the worldwide diversity of Leptospira species in the environment.</title>
        <authorList>
            <person name="Vincent A.T."/>
            <person name="Schiettekatte O."/>
            <person name="Bourhy P."/>
            <person name="Veyrier F.J."/>
            <person name="Picardeau M."/>
        </authorList>
    </citation>
    <scope>NUCLEOTIDE SEQUENCE [LARGE SCALE GENOMIC DNA]</scope>
    <source>
        <strain evidence="2">201702690</strain>
        <strain evidence="1 4">SSW18</strain>
    </source>
</reference>
<evidence type="ECO:0000313" key="4">
    <source>
        <dbReference type="Proteomes" id="UP000297946"/>
    </source>
</evidence>
<dbReference type="RefSeq" id="WP_135644171.1">
    <property type="nucleotide sequence ID" value="NZ_RQER01000004.1"/>
</dbReference>
<keyword evidence="3" id="KW-1185">Reference proteome</keyword>
<gene>
    <name evidence="1" type="ORF">EHO57_06890</name>
    <name evidence="2" type="ORF">EHQ53_06055</name>
</gene>
<organism evidence="1 4">
    <name type="scientific">Leptospira langatensis</name>
    <dbReference type="NCBI Taxonomy" id="2484983"/>
    <lineage>
        <taxon>Bacteria</taxon>
        <taxon>Pseudomonadati</taxon>
        <taxon>Spirochaetota</taxon>
        <taxon>Spirochaetia</taxon>
        <taxon>Leptospirales</taxon>
        <taxon>Leptospiraceae</taxon>
        <taxon>Leptospira</taxon>
    </lineage>
</organism>
<comment type="caution">
    <text evidence="1">The sequence shown here is derived from an EMBL/GenBank/DDBJ whole genome shotgun (WGS) entry which is preliminary data.</text>
</comment>
<evidence type="ECO:0000313" key="2">
    <source>
        <dbReference type="EMBL" id="TGL41778.1"/>
    </source>
</evidence>
<dbReference type="Proteomes" id="UP000297946">
    <property type="component" value="Unassembled WGS sequence"/>
</dbReference>
<protein>
    <submittedName>
        <fullName evidence="1">Uncharacterized protein</fullName>
    </submittedName>
</protein>
<name>A0A5F1ZVA3_9LEPT</name>
<sequence length="349" mass="39871">MSPFARNAIVSLLLLPIFLFIGWVLSATNLSDEEFQNRVSKKETKTVTLGWDRRSGNLLIVQLEFKPEYFTREDRLRAWLEEPLLLAKEKGWLQKTTIVAYPPEIGNYFFLIDSRKEILDAEKEQSAWNMAVFFQRILPKNLASFSLGEDTSTFQIAEASKESYQRIFSTLSKIYGVQILAGSICLPSPEMKEGKLTIRPGGTWEERAYIFDSEGKFAEGSLLRNRSRDSELEKRSQANPNEILPNVWVANLSFGRIGVVFTEDLKSPALDEMVKKTYISKWIGLGSVEDEGKFREWIKNSSFESSGQVQFSGKTWDYEFPGKSFAKTRYGSPEPLEGQKGNLLINIFF</sequence>
<dbReference type="EMBL" id="RQER01000004">
    <property type="protein sequence ID" value="TGK03022.1"/>
    <property type="molecule type" value="Genomic_DNA"/>
</dbReference>
<dbReference type="EMBL" id="RQGC01000004">
    <property type="protein sequence ID" value="TGL41778.1"/>
    <property type="molecule type" value="Genomic_DNA"/>
</dbReference>
<accession>A0A5F1ZVA3</accession>
<reference evidence="2" key="1">
    <citation type="submission" date="2018-10" db="EMBL/GenBank/DDBJ databases">
        <authorList>
            <person name="Vincent A.T."/>
            <person name="Schiettekatte O."/>
            <person name="Bourhy P."/>
            <person name="Veyrier F.J."/>
            <person name="Picardeau M."/>
        </authorList>
    </citation>
    <scope>NUCLEOTIDE SEQUENCE</scope>
    <source>
        <strain evidence="2">201702690</strain>
    </source>
</reference>
<proteinExistence type="predicted"/>
<dbReference type="Proteomes" id="UP000297273">
    <property type="component" value="Unassembled WGS sequence"/>
</dbReference>